<keyword evidence="1" id="KW-1185">Reference proteome</keyword>
<dbReference type="OrthoDB" id="5544992at2759"/>
<accession>A0A6P8E3W8</accession>
<organism evidence="1 2">
    <name type="scientific">Punica granatum</name>
    <name type="common">Pomegranate</name>
    <dbReference type="NCBI Taxonomy" id="22663"/>
    <lineage>
        <taxon>Eukaryota</taxon>
        <taxon>Viridiplantae</taxon>
        <taxon>Streptophyta</taxon>
        <taxon>Embryophyta</taxon>
        <taxon>Tracheophyta</taxon>
        <taxon>Spermatophyta</taxon>
        <taxon>Magnoliopsida</taxon>
        <taxon>eudicotyledons</taxon>
        <taxon>Gunneridae</taxon>
        <taxon>Pentapetalae</taxon>
        <taxon>rosids</taxon>
        <taxon>malvids</taxon>
        <taxon>Myrtales</taxon>
        <taxon>Lythraceae</taxon>
        <taxon>Punica</taxon>
    </lineage>
</organism>
<evidence type="ECO:0000313" key="1">
    <source>
        <dbReference type="Proteomes" id="UP000515151"/>
    </source>
</evidence>
<reference evidence="2" key="2">
    <citation type="submission" date="2025-08" db="UniProtKB">
        <authorList>
            <consortium name="RefSeq"/>
        </authorList>
    </citation>
    <scope>IDENTIFICATION</scope>
    <source>
        <tissue evidence="2">Leaf</tissue>
    </source>
</reference>
<gene>
    <name evidence="2" type="primary">LOC116213733</name>
</gene>
<reference evidence="1" key="1">
    <citation type="journal article" date="2020" name="Plant Biotechnol. J.">
        <title>The pomegranate (Punica granatum L.) draft genome dissects genetic divergence between soft- and hard-seeded cultivars.</title>
        <authorList>
            <person name="Luo X."/>
            <person name="Li H."/>
            <person name="Wu Z."/>
            <person name="Yao W."/>
            <person name="Zhao P."/>
            <person name="Cao D."/>
            <person name="Yu H."/>
            <person name="Li K."/>
            <person name="Poudel K."/>
            <person name="Zhao D."/>
            <person name="Zhang F."/>
            <person name="Xia X."/>
            <person name="Chen L."/>
            <person name="Wang Q."/>
            <person name="Jing D."/>
            <person name="Cao S."/>
        </authorList>
    </citation>
    <scope>NUCLEOTIDE SEQUENCE [LARGE SCALE GENOMIC DNA]</scope>
    <source>
        <strain evidence="1">cv. Tunisia</strain>
    </source>
</reference>
<dbReference type="GeneID" id="116213733"/>
<dbReference type="PANTHER" id="PTHR37610">
    <property type="entry name" value="CCHC-TYPE DOMAIN-CONTAINING PROTEIN"/>
    <property type="match status" value="1"/>
</dbReference>
<dbReference type="AlphaFoldDB" id="A0A6P8E3W8"/>
<dbReference type="Proteomes" id="UP000515151">
    <property type="component" value="Chromosome 7"/>
</dbReference>
<name>A0A6P8E3W8_PUNGR</name>
<dbReference type="RefSeq" id="XP_031404637.1">
    <property type="nucleotide sequence ID" value="XM_031548777.1"/>
</dbReference>
<proteinExistence type="predicted"/>
<evidence type="ECO:0000313" key="2">
    <source>
        <dbReference type="RefSeq" id="XP_031404637.1"/>
    </source>
</evidence>
<sequence>MALVTVVLNGETYHAWSQAVLRSNNSMIMLWITNSTEQSLQGAAAYTQTAAVMWEELKQQFSQGNAPRVRLIKADISNLKKGGCSVLSYFAELKRLCDELEGYLEPSVCTCRGCTSGAAKNAARNKEIEKLHIDSVWEVKDFSTLLNLTCY</sequence>
<dbReference type="PANTHER" id="PTHR37610:SF97">
    <property type="entry name" value="RETROTRANSPOSON GAG DOMAIN-CONTAINING PROTEIN"/>
    <property type="match status" value="1"/>
</dbReference>
<protein>
    <submittedName>
        <fullName evidence="2">Uncharacterized protein LOC116213733</fullName>
    </submittedName>
</protein>